<evidence type="ECO:0000256" key="1">
    <source>
        <dbReference type="ARBA" id="ARBA00002254"/>
    </source>
</evidence>
<comment type="function">
    <text evidence="1 10">Controls the rotational direction of flagella during chemotaxis.</text>
</comment>
<dbReference type="PANTHER" id="PTHR35091:SF2">
    <property type="entry name" value="FLAGELLAR PROTEIN FLIL"/>
    <property type="match status" value="1"/>
</dbReference>
<feature type="transmembrane region" description="Helical" evidence="10">
    <location>
        <begin position="12"/>
        <end position="36"/>
    </location>
</feature>
<keyword evidence="8 10" id="KW-1133">Transmembrane helix</keyword>
<organism evidence="11 12">
    <name type="scientific">Halonatronomonas betaini</name>
    <dbReference type="NCBI Taxonomy" id="2778430"/>
    <lineage>
        <taxon>Bacteria</taxon>
        <taxon>Bacillati</taxon>
        <taxon>Bacillota</taxon>
        <taxon>Clostridia</taxon>
        <taxon>Halanaerobiales</taxon>
        <taxon>Halarsenatibacteraceae</taxon>
        <taxon>Halonatronomonas</taxon>
    </lineage>
</organism>
<comment type="caution">
    <text evidence="11">The sequence shown here is derived from an EMBL/GenBank/DDBJ whole genome shotgun (WGS) entry which is preliminary data.</text>
</comment>
<keyword evidence="7 10" id="KW-0283">Flagellar rotation</keyword>
<protein>
    <recommendedName>
        <fullName evidence="10">Flagellar protein FliL</fullName>
    </recommendedName>
</protein>
<keyword evidence="11" id="KW-0282">Flagellum</keyword>
<keyword evidence="9 10" id="KW-0472">Membrane</keyword>
<accession>A0A931APK3</accession>
<dbReference type="GO" id="GO:0005886">
    <property type="term" value="C:plasma membrane"/>
    <property type="evidence" value="ECO:0007669"/>
    <property type="project" value="UniProtKB-SubCell"/>
</dbReference>
<evidence type="ECO:0000256" key="6">
    <source>
        <dbReference type="ARBA" id="ARBA00022692"/>
    </source>
</evidence>
<keyword evidence="4 10" id="KW-1003">Cell membrane</keyword>
<evidence type="ECO:0000313" key="12">
    <source>
        <dbReference type="Proteomes" id="UP000621436"/>
    </source>
</evidence>
<sequence>MAEDGSKLGKIMTYVGVAFLIVVLAAATSFGVLWYMTRDTGPDEIEDRMGPTYQLGEYTVNLSGTGGFQYLQTNIVIEASEDVVLEEIDKRSPQIDDAIISTLRSQSIDEIQEPGANEIKKQLADSINEVIRNGEVRNVWFTQFVVQ</sequence>
<reference evidence="11" key="1">
    <citation type="submission" date="2020-11" db="EMBL/GenBank/DDBJ databases">
        <title>Halonatronomonas betainensis gen. nov., sp. nov. a novel haloalkaliphilic representative of the family Halanaerobiacae capable of betaine degradation.</title>
        <authorList>
            <person name="Boltyanskaya Y."/>
            <person name="Kevbrin V."/>
            <person name="Detkova E."/>
            <person name="Grouzdev D.S."/>
            <person name="Koziaeva V."/>
            <person name="Zhilina T."/>
        </authorList>
    </citation>
    <scope>NUCLEOTIDE SEQUENCE</scope>
    <source>
        <strain evidence="11">Z-7014</strain>
    </source>
</reference>
<name>A0A931APK3_9FIRM</name>
<dbReference type="GO" id="GO:0071978">
    <property type="term" value="P:bacterial-type flagellum-dependent swarming motility"/>
    <property type="evidence" value="ECO:0007669"/>
    <property type="project" value="TreeGrafter"/>
</dbReference>
<keyword evidence="6 10" id="KW-0812">Transmembrane</keyword>
<evidence type="ECO:0000256" key="9">
    <source>
        <dbReference type="ARBA" id="ARBA00023136"/>
    </source>
</evidence>
<comment type="similarity">
    <text evidence="3 10">Belongs to the FliL family.</text>
</comment>
<dbReference type="PANTHER" id="PTHR35091">
    <property type="entry name" value="FLAGELLAR PROTEIN FLIL"/>
    <property type="match status" value="1"/>
</dbReference>
<comment type="subcellular location">
    <subcellularLocation>
        <location evidence="2">Cell membrane</location>
        <topology evidence="2">Single-pass membrane protein</topology>
    </subcellularLocation>
</comment>
<evidence type="ECO:0000256" key="4">
    <source>
        <dbReference type="ARBA" id="ARBA00022475"/>
    </source>
</evidence>
<dbReference type="RefSeq" id="WP_270452351.1">
    <property type="nucleotide sequence ID" value="NZ_JADPIE010000001.1"/>
</dbReference>
<dbReference type="InterPro" id="IPR005503">
    <property type="entry name" value="FliL"/>
</dbReference>
<keyword evidence="5 10" id="KW-0145">Chemotaxis</keyword>
<evidence type="ECO:0000256" key="2">
    <source>
        <dbReference type="ARBA" id="ARBA00004162"/>
    </source>
</evidence>
<evidence type="ECO:0000256" key="7">
    <source>
        <dbReference type="ARBA" id="ARBA00022779"/>
    </source>
</evidence>
<keyword evidence="11" id="KW-0969">Cilium</keyword>
<evidence type="ECO:0000256" key="8">
    <source>
        <dbReference type="ARBA" id="ARBA00022989"/>
    </source>
</evidence>
<gene>
    <name evidence="11" type="ORF">I0Q91_01250</name>
</gene>
<dbReference type="GO" id="GO:0006935">
    <property type="term" value="P:chemotaxis"/>
    <property type="evidence" value="ECO:0007669"/>
    <property type="project" value="UniProtKB-KW"/>
</dbReference>
<evidence type="ECO:0000256" key="5">
    <source>
        <dbReference type="ARBA" id="ARBA00022500"/>
    </source>
</evidence>
<dbReference type="AlphaFoldDB" id="A0A931APK3"/>
<dbReference type="GO" id="GO:0009425">
    <property type="term" value="C:bacterial-type flagellum basal body"/>
    <property type="evidence" value="ECO:0007669"/>
    <property type="project" value="InterPro"/>
</dbReference>
<proteinExistence type="inferred from homology"/>
<keyword evidence="12" id="KW-1185">Reference proteome</keyword>
<dbReference type="Proteomes" id="UP000621436">
    <property type="component" value="Unassembled WGS sequence"/>
</dbReference>
<dbReference type="Pfam" id="PF03748">
    <property type="entry name" value="FliL"/>
    <property type="match status" value="1"/>
</dbReference>
<evidence type="ECO:0000256" key="3">
    <source>
        <dbReference type="ARBA" id="ARBA00008281"/>
    </source>
</evidence>
<evidence type="ECO:0000256" key="10">
    <source>
        <dbReference type="RuleBase" id="RU364125"/>
    </source>
</evidence>
<keyword evidence="11" id="KW-0966">Cell projection</keyword>
<evidence type="ECO:0000313" key="11">
    <source>
        <dbReference type="EMBL" id="MBF8435694.1"/>
    </source>
</evidence>
<dbReference type="EMBL" id="JADPIE010000001">
    <property type="protein sequence ID" value="MBF8435694.1"/>
    <property type="molecule type" value="Genomic_DNA"/>
</dbReference>